<evidence type="ECO:0000256" key="2">
    <source>
        <dbReference type="ARBA" id="ARBA00022771"/>
    </source>
</evidence>
<gene>
    <name evidence="6" type="ORF">TrCOL_g4</name>
</gene>
<dbReference type="SUPFAM" id="SSF144232">
    <property type="entry name" value="HIT/MYND zinc finger-like"/>
    <property type="match status" value="1"/>
</dbReference>
<keyword evidence="3" id="KW-0862">Zinc</keyword>
<name>A0A9W7GMH1_9STRA</name>
<dbReference type="Gene3D" id="6.10.140.2220">
    <property type="match status" value="1"/>
</dbReference>
<dbReference type="PROSITE" id="PS50865">
    <property type="entry name" value="ZF_MYND_2"/>
    <property type="match status" value="1"/>
</dbReference>
<sequence length="372" mass="41016">MENFPTQSDVDAVLSSLNKTALQNGLLPLPSQPTGLKHPNLPCSHCGLPDARQKCGACLATFYCSRVCQKADWKVHKKLCPLIKAEHTEWANEEGDVVVECMLDDNLDPIRRVENVESCDNTAIYNAAVKEGLFDALKHLFSEDSKASDQEGSLVDRFNSKRGKDLVVYSQWIVPTLWRGNRSAADTGMFKMSKSRVLGYVRSSPEAWDSWFDAACVTAVLPTAVNERRYDGSVKALAHRAARDVWACFAGVFCDPVIAKGILSTPEVVTNIFGKLKKLLVELGEQDNIGADPQSVVVANANQTAAMIRHWCVTFPHLKPASKDIEKQLGLKSGTRLVMFNRVARPIAEGIIKRGRNLTPEETNVVLMGSMM</sequence>
<dbReference type="Pfam" id="PF01753">
    <property type="entry name" value="zf-MYND"/>
    <property type="match status" value="1"/>
</dbReference>
<evidence type="ECO:0000313" key="6">
    <source>
        <dbReference type="EMBL" id="GMI47451.1"/>
    </source>
</evidence>
<dbReference type="GO" id="GO:0008270">
    <property type="term" value="F:zinc ion binding"/>
    <property type="evidence" value="ECO:0007669"/>
    <property type="project" value="UniProtKB-KW"/>
</dbReference>
<reference evidence="7" key="1">
    <citation type="journal article" date="2023" name="Commun. Biol.">
        <title>Genome analysis of Parmales, the sister group of diatoms, reveals the evolutionary specialization of diatoms from phago-mixotrophs to photoautotrophs.</title>
        <authorList>
            <person name="Ban H."/>
            <person name="Sato S."/>
            <person name="Yoshikawa S."/>
            <person name="Yamada K."/>
            <person name="Nakamura Y."/>
            <person name="Ichinomiya M."/>
            <person name="Sato N."/>
            <person name="Blanc-Mathieu R."/>
            <person name="Endo H."/>
            <person name="Kuwata A."/>
            <person name="Ogata H."/>
        </authorList>
    </citation>
    <scope>NUCLEOTIDE SEQUENCE [LARGE SCALE GENOMIC DNA]</scope>
</reference>
<organism evidence="6 7">
    <name type="scientific">Triparma columacea</name>
    <dbReference type="NCBI Taxonomy" id="722753"/>
    <lineage>
        <taxon>Eukaryota</taxon>
        <taxon>Sar</taxon>
        <taxon>Stramenopiles</taxon>
        <taxon>Ochrophyta</taxon>
        <taxon>Bolidophyceae</taxon>
        <taxon>Parmales</taxon>
        <taxon>Triparmaceae</taxon>
        <taxon>Triparma</taxon>
    </lineage>
</organism>
<dbReference type="OrthoDB" id="496827at2759"/>
<evidence type="ECO:0000256" key="3">
    <source>
        <dbReference type="ARBA" id="ARBA00022833"/>
    </source>
</evidence>
<evidence type="ECO:0000256" key="4">
    <source>
        <dbReference type="PROSITE-ProRule" id="PRU00134"/>
    </source>
</evidence>
<proteinExistence type="predicted"/>
<dbReference type="AlphaFoldDB" id="A0A9W7GMH1"/>
<keyword evidence="1" id="KW-0479">Metal-binding</keyword>
<accession>A0A9W7GMH1</accession>
<keyword evidence="7" id="KW-1185">Reference proteome</keyword>
<keyword evidence="2 4" id="KW-0863">Zinc-finger</keyword>
<protein>
    <recommendedName>
        <fullName evidence="5">MYND-type domain-containing protein</fullName>
    </recommendedName>
</protein>
<evidence type="ECO:0000313" key="7">
    <source>
        <dbReference type="Proteomes" id="UP001165065"/>
    </source>
</evidence>
<feature type="domain" description="MYND-type" evidence="5">
    <location>
        <begin position="43"/>
        <end position="80"/>
    </location>
</feature>
<comment type="caution">
    <text evidence="6">The sequence shown here is derived from an EMBL/GenBank/DDBJ whole genome shotgun (WGS) entry which is preliminary data.</text>
</comment>
<dbReference type="InterPro" id="IPR002893">
    <property type="entry name" value="Znf_MYND"/>
</dbReference>
<dbReference type="Proteomes" id="UP001165065">
    <property type="component" value="Unassembled WGS sequence"/>
</dbReference>
<evidence type="ECO:0000256" key="1">
    <source>
        <dbReference type="ARBA" id="ARBA00022723"/>
    </source>
</evidence>
<evidence type="ECO:0000259" key="5">
    <source>
        <dbReference type="PROSITE" id="PS50865"/>
    </source>
</evidence>
<dbReference type="EMBL" id="BRYA01000345">
    <property type="protein sequence ID" value="GMI47451.1"/>
    <property type="molecule type" value="Genomic_DNA"/>
</dbReference>